<evidence type="ECO:0000313" key="4">
    <source>
        <dbReference type="Proteomes" id="UP000523955"/>
    </source>
</evidence>
<keyword evidence="4" id="KW-1185">Reference proteome</keyword>
<evidence type="ECO:0000256" key="1">
    <source>
        <dbReference type="SAM" id="MobiDB-lite"/>
    </source>
</evidence>
<name>A0A7X0RHH6_9ACTN</name>
<gene>
    <name evidence="3" type="ORF">H5V45_13195</name>
</gene>
<sequence length="344" mass="35431">MVSARRAAGLLTTVTLAAALLAGCGDDEPGTADPSGDPSSSTWTAATDPLDPGGLGWASGSEVHLGDGTTIDTGEKIEEYVVAGDDVFLTTGEQVEGDTAAITASPLYAAGRDGEAREVAPGVASPLASPDGRYLVFLDVVTGEQDRFGTAQAEIVVVDLEQGTETRTTDGMGDPAEDDFTDNYNDAEIGVERVTDDTAYVGALDGDYAVDLASGDAEKLDPADRSWDRRAGDPTSPDGRWRIVDTDDLRDTLRSQDGDRVVPDPGTPRWDLDHWTADGLAVGFAISGPVTGDGSKITGANGFALMGCTVPAGKCTVVPETTGGTILFPAGQADFASTTLPAGR</sequence>
<protein>
    <submittedName>
        <fullName evidence="3">Uncharacterized protein</fullName>
    </submittedName>
</protein>
<reference evidence="3 4" key="1">
    <citation type="submission" date="2020-08" db="EMBL/GenBank/DDBJ databases">
        <authorList>
            <person name="Seo M.-J."/>
        </authorList>
    </citation>
    <scope>NUCLEOTIDE SEQUENCE [LARGE SCALE GENOMIC DNA]</scope>
    <source>
        <strain evidence="3 4">KIGAM211</strain>
    </source>
</reference>
<feature type="compositionally biased region" description="Basic and acidic residues" evidence="1">
    <location>
        <begin position="219"/>
        <end position="232"/>
    </location>
</feature>
<dbReference type="RefSeq" id="WP_185253356.1">
    <property type="nucleotide sequence ID" value="NZ_JACKXE010000001.1"/>
</dbReference>
<dbReference type="EMBL" id="JACKXE010000001">
    <property type="protein sequence ID" value="MBB6628277.1"/>
    <property type="molecule type" value="Genomic_DNA"/>
</dbReference>
<keyword evidence="2" id="KW-0732">Signal</keyword>
<accession>A0A7X0RHH6</accession>
<dbReference type="Proteomes" id="UP000523955">
    <property type="component" value="Unassembled WGS sequence"/>
</dbReference>
<evidence type="ECO:0000313" key="3">
    <source>
        <dbReference type="EMBL" id="MBB6628277.1"/>
    </source>
</evidence>
<feature type="chain" id="PRO_5039125938" evidence="2">
    <location>
        <begin position="18"/>
        <end position="344"/>
    </location>
</feature>
<organism evidence="3 4">
    <name type="scientific">Nocardioides luti</name>
    <dbReference type="NCBI Taxonomy" id="2761101"/>
    <lineage>
        <taxon>Bacteria</taxon>
        <taxon>Bacillati</taxon>
        <taxon>Actinomycetota</taxon>
        <taxon>Actinomycetes</taxon>
        <taxon>Propionibacteriales</taxon>
        <taxon>Nocardioidaceae</taxon>
        <taxon>Nocardioides</taxon>
    </lineage>
</organism>
<dbReference type="AlphaFoldDB" id="A0A7X0RHH6"/>
<comment type="caution">
    <text evidence="3">The sequence shown here is derived from an EMBL/GenBank/DDBJ whole genome shotgun (WGS) entry which is preliminary data.</text>
</comment>
<dbReference type="PROSITE" id="PS51257">
    <property type="entry name" value="PROKAR_LIPOPROTEIN"/>
    <property type="match status" value="1"/>
</dbReference>
<proteinExistence type="predicted"/>
<evidence type="ECO:0000256" key="2">
    <source>
        <dbReference type="SAM" id="SignalP"/>
    </source>
</evidence>
<feature type="signal peptide" evidence="2">
    <location>
        <begin position="1"/>
        <end position="17"/>
    </location>
</feature>
<feature type="region of interest" description="Disordered" evidence="1">
    <location>
        <begin position="27"/>
        <end position="61"/>
    </location>
</feature>
<feature type="region of interest" description="Disordered" evidence="1">
    <location>
        <begin position="219"/>
        <end position="240"/>
    </location>
</feature>